<evidence type="ECO:0000256" key="8">
    <source>
        <dbReference type="ARBA" id="ARBA00023143"/>
    </source>
</evidence>
<feature type="transmembrane region" description="Helical" evidence="10">
    <location>
        <begin position="189"/>
        <end position="210"/>
    </location>
</feature>
<dbReference type="PRINTS" id="PR00953">
    <property type="entry name" value="TYPE3IMRPROT"/>
</dbReference>
<dbReference type="PANTHER" id="PTHR30065:SF8">
    <property type="entry name" value="FLAGELLAR BIOSYNTHETIC PROTEIN FLIR"/>
    <property type="match status" value="1"/>
</dbReference>
<sequence>MTIALDWLPELAFSYLLLFARLGAFLMLAPALGESSIPARIRLSFALLLALVLQPMLADRLPALPNDLAGLLMPMLREIAIGLILGVLTRLLTMATQVAGSIIAFQAGLGIAQTADPTQGGQQGAIFGGFLSMLAVALVFATNLHHLLIAALIDSYMIFEPGADLMLDDAAQMAIDVIAQGFNLGVQMAAPFIVFGLVFNLGAGILARLMPQLQVYFVLMPANIFVGILLFALLLVMMMTWYLTAFEQHVSMLRGAG</sequence>
<comment type="subcellular location">
    <subcellularLocation>
        <location evidence="10">Cell membrane</location>
        <topology evidence="10">Multi-pass membrane protein</topology>
    </subcellularLocation>
    <subcellularLocation>
        <location evidence="10">Bacterial flagellum basal body</location>
    </subcellularLocation>
</comment>
<evidence type="ECO:0000256" key="1">
    <source>
        <dbReference type="ARBA" id="ARBA00002578"/>
    </source>
</evidence>
<keyword evidence="5 10" id="KW-0812">Transmembrane</keyword>
<dbReference type="RefSeq" id="WP_189423383.1">
    <property type="nucleotide sequence ID" value="NZ_BMZE01000001.1"/>
</dbReference>
<dbReference type="InterPro" id="IPR002010">
    <property type="entry name" value="T3SS_IM_R"/>
</dbReference>
<dbReference type="InterPro" id="IPR006303">
    <property type="entry name" value="FliR"/>
</dbReference>
<evidence type="ECO:0000256" key="2">
    <source>
        <dbReference type="ARBA" id="ARBA00009772"/>
    </source>
</evidence>
<comment type="caution">
    <text evidence="11">The sequence shown here is derived from an EMBL/GenBank/DDBJ whole genome shotgun (WGS) entry which is preliminary data.</text>
</comment>
<feature type="transmembrane region" description="Helical" evidence="10">
    <location>
        <begin position="79"/>
        <end position="105"/>
    </location>
</feature>
<accession>A0A918VQM8</accession>
<keyword evidence="11" id="KW-0966">Cell projection</keyword>
<evidence type="ECO:0000256" key="4">
    <source>
        <dbReference type="ARBA" id="ARBA00022475"/>
    </source>
</evidence>
<comment type="function">
    <text evidence="1 10">Role in flagellar biosynthesis.</text>
</comment>
<dbReference type="GO" id="GO:0044780">
    <property type="term" value="P:bacterial-type flagellum assembly"/>
    <property type="evidence" value="ECO:0007669"/>
    <property type="project" value="UniProtKB-UniRule"/>
</dbReference>
<feature type="transmembrane region" description="Helical" evidence="10">
    <location>
        <begin position="41"/>
        <end position="59"/>
    </location>
</feature>
<dbReference type="EMBL" id="BMZE01000001">
    <property type="protein sequence ID" value="GHA14548.1"/>
    <property type="molecule type" value="Genomic_DNA"/>
</dbReference>
<dbReference type="NCBIfam" id="TIGR01400">
    <property type="entry name" value="fliR"/>
    <property type="match status" value="1"/>
</dbReference>
<dbReference type="GO" id="GO:0009425">
    <property type="term" value="C:bacterial-type flagellum basal body"/>
    <property type="evidence" value="ECO:0007669"/>
    <property type="project" value="UniProtKB-SubCell"/>
</dbReference>
<dbReference type="AlphaFoldDB" id="A0A918VQM8"/>
<dbReference type="Proteomes" id="UP000646579">
    <property type="component" value="Unassembled WGS sequence"/>
</dbReference>
<evidence type="ECO:0000256" key="6">
    <source>
        <dbReference type="ARBA" id="ARBA00022989"/>
    </source>
</evidence>
<feature type="transmembrane region" description="Helical" evidence="10">
    <location>
        <begin position="12"/>
        <end position="29"/>
    </location>
</feature>
<gene>
    <name evidence="11" type="primary">fliR</name>
    <name evidence="11" type="ORF">GCM10007989_06560</name>
</gene>
<evidence type="ECO:0000256" key="9">
    <source>
        <dbReference type="NCBIfam" id="TIGR01400"/>
    </source>
</evidence>
<keyword evidence="6 10" id="KW-1133">Transmembrane helix</keyword>
<keyword evidence="4 10" id="KW-1003">Cell membrane</keyword>
<evidence type="ECO:0000256" key="7">
    <source>
        <dbReference type="ARBA" id="ARBA00023136"/>
    </source>
</evidence>
<comment type="similarity">
    <text evidence="2 10">Belongs to the FliR/MopE/SpaR family.</text>
</comment>
<organism evidence="11 12">
    <name type="scientific">Devosia pacifica</name>
    <dbReference type="NCBI Taxonomy" id="1335967"/>
    <lineage>
        <taxon>Bacteria</taxon>
        <taxon>Pseudomonadati</taxon>
        <taxon>Pseudomonadota</taxon>
        <taxon>Alphaproteobacteria</taxon>
        <taxon>Hyphomicrobiales</taxon>
        <taxon>Devosiaceae</taxon>
        <taxon>Devosia</taxon>
    </lineage>
</organism>
<dbReference type="GO" id="GO:0006605">
    <property type="term" value="P:protein targeting"/>
    <property type="evidence" value="ECO:0007669"/>
    <property type="project" value="UniProtKB-UniRule"/>
</dbReference>
<keyword evidence="7 10" id="KW-0472">Membrane</keyword>
<keyword evidence="12" id="KW-1185">Reference proteome</keyword>
<evidence type="ECO:0000256" key="5">
    <source>
        <dbReference type="ARBA" id="ARBA00022692"/>
    </source>
</evidence>
<evidence type="ECO:0000256" key="10">
    <source>
        <dbReference type="RuleBase" id="RU362071"/>
    </source>
</evidence>
<dbReference type="Pfam" id="PF01311">
    <property type="entry name" value="Bac_export_1"/>
    <property type="match status" value="1"/>
</dbReference>
<keyword evidence="11" id="KW-0969">Cilium</keyword>
<reference evidence="11" key="1">
    <citation type="journal article" date="2014" name="Int. J. Syst. Evol. Microbiol.">
        <title>Complete genome sequence of Corynebacterium casei LMG S-19264T (=DSM 44701T), isolated from a smear-ripened cheese.</title>
        <authorList>
            <consortium name="US DOE Joint Genome Institute (JGI-PGF)"/>
            <person name="Walter F."/>
            <person name="Albersmeier A."/>
            <person name="Kalinowski J."/>
            <person name="Ruckert C."/>
        </authorList>
    </citation>
    <scope>NUCLEOTIDE SEQUENCE</scope>
    <source>
        <strain evidence="11">KCTC 32437</strain>
    </source>
</reference>
<evidence type="ECO:0000256" key="3">
    <source>
        <dbReference type="ARBA" id="ARBA00021717"/>
    </source>
</evidence>
<keyword evidence="8 10" id="KW-0975">Bacterial flagellum</keyword>
<keyword evidence="11" id="KW-0282">Flagellum</keyword>
<proteinExistence type="inferred from homology"/>
<reference evidence="11" key="2">
    <citation type="submission" date="2020-09" db="EMBL/GenBank/DDBJ databases">
        <authorList>
            <person name="Sun Q."/>
            <person name="Kim S."/>
        </authorList>
    </citation>
    <scope>NUCLEOTIDE SEQUENCE</scope>
    <source>
        <strain evidence="11">KCTC 32437</strain>
    </source>
</reference>
<protein>
    <recommendedName>
        <fullName evidence="3 9">Flagellar biosynthetic protein FliR</fullName>
    </recommendedName>
</protein>
<feature type="transmembrane region" description="Helical" evidence="10">
    <location>
        <begin position="222"/>
        <end position="243"/>
    </location>
</feature>
<feature type="transmembrane region" description="Helical" evidence="10">
    <location>
        <begin position="126"/>
        <end position="153"/>
    </location>
</feature>
<dbReference type="PANTHER" id="PTHR30065">
    <property type="entry name" value="FLAGELLAR BIOSYNTHETIC PROTEIN FLIR"/>
    <property type="match status" value="1"/>
</dbReference>
<evidence type="ECO:0000313" key="12">
    <source>
        <dbReference type="Proteomes" id="UP000646579"/>
    </source>
</evidence>
<evidence type="ECO:0000313" key="11">
    <source>
        <dbReference type="EMBL" id="GHA14548.1"/>
    </source>
</evidence>
<dbReference type="GO" id="GO:0005886">
    <property type="term" value="C:plasma membrane"/>
    <property type="evidence" value="ECO:0007669"/>
    <property type="project" value="UniProtKB-SubCell"/>
</dbReference>
<name>A0A918VQM8_9HYPH</name>